<feature type="domain" description="Sulfatase N-terminal" evidence="3">
    <location>
        <begin position="23"/>
        <end position="410"/>
    </location>
</feature>
<dbReference type="InterPro" id="IPR000917">
    <property type="entry name" value="Sulfatase_N"/>
</dbReference>
<dbReference type="Gene3D" id="3.30.1120.10">
    <property type="match status" value="1"/>
</dbReference>
<dbReference type="Gene3D" id="3.40.720.10">
    <property type="entry name" value="Alkaline Phosphatase, subunit A"/>
    <property type="match status" value="1"/>
</dbReference>
<dbReference type="PANTHER" id="PTHR42693:SF53">
    <property type="entry name" value="ENDO-4-O-SULFATASE"/>
    <property type="match status" value="1"/>
</dbReference>
<dbReference type="InterPro" id="IPR050738">
    <property type="entry name" value="Sulfatase"/>
</dbReference>
<reference evidence="5" key="1">
    <citation type="journal article" date="2019" name="Int. J. Syst. Evol. Microbiol.">
        <title>The Global Catalogue of Microorganisms (GCM) 10K type strain sequencing project: providing services to taxonomists for standard genome sequencing and annotation.</title>
        <authorList>
            <consortium name="The Broad Institute Genomics Platform"/>
            <consortium name="The Broad Institute Genome Sequencing Center for Infectious Disease"/>
            <person name="Wu L."/>
            <person name="Ma J."/>
        </authorList>
    </citation>
    <scope>NUCLEOTIDE SEQUENCE [LARGE SCALE GENOMIC DNA]</scope>
    <source>
        <strain evidence="5">CGMCC 4.1467</strain>
    </source>
</reference>
<evidence type="ECO:0000256" key="2">
    <source>
        <dbReference type="ARBA" id="ARBA00022801"/>
    </source>
</evidence>
<evidence type="ECO:0000313" key="4">
    <source>
        <dbReference type="EMBL" id="MFC7336022.1"/>
    </source>
</evidence>
<dbReference type="SUPFAM" id="SSF53649">
    <property type="entry name" value="Alkaline phosphatase-like"/>
    <property type="match status" value="1"/>
</dbReference>
<evidence type="ECO:0000259" key="3">
    <source>
        <dbReference type="Pfam" id="PF00884"/>
    </source>
</evidence>
<dbReference type="Pfam" id="PF00884">
    <property type="entry name" value="Sulfatase"/>
    <property type="match status" value="1"/>
</dbReference>
<dbReference type="GO" id="GO:0016787">
    <property type="term" value="F:hydrolase activity"/>
    <property type="evidence" value="ECO:0007669"/>
    <property type="project" value="UniProtKB-KW"/>
</dbReference>
<dbReference type="PANTHER" id="PTHR42693">
    <property type="entry name" value="ARYLSULFATASE FAMILY MEMBER"/>
    <property type="match status" value="1"/>
</dbReference>
<name>A0ABW2L107_9BACT</name>
<dbReference type="EC" id="3.1.6.-" evidence="4"/>
<gene>
    <name evidence="4" type="ORF">ACFQY0_02440</name>
</gene>
<dbReference type="Proteomes" id="UP001596472">
    <property type="component" value="Unassembled WGS sequence"/>
</dbReference>
<comment type="caution">
    <text evidence="4">The sequence shown here is derived from an EMBL/GenBank/DDBJ whole genome shotgun (WGS) entry which is preliminary data.</text>
</comment>
<organism evidence="4 5">
    <name type="scientific">Haloferula chungangensis</name>
    <dbReference type="NCBI Taxonomy" id="1048331"/>
    <lineage>
        <taxon>Bacteria</taxon>
        <taxon>Pseudomonadati</taxon>
        <taxon>Verrucomicrobiota</taxon>
        <taxon>Verrucomicrobiia</taxon>
        <taxon>Verrucomicrobiales</taxon>
        <taxon>Verrucomicrobiaceae</taxon>
        <taxon>Haloferula</taxon>
    </lineage>
</organism>
<protein>
    <submittedName>
        <fullName evidence="4">Arylsulfatase</fullName>
        <ecNumber evidence="4">3.1.6.-</ecNumber>
    </submittedName>
</protein>
<keyword evidence="5" id="KW-1185">Reference proteome</keyword>
<keyword evidence="2 4" id="KW-0378">Hydrolase</keyword>
<sequence>MPIVCVVGVLMGQGLSAKLPEKPNVVVILVDDMGFSDIGCFGGEIPTPNIDALAAGGLRFTRFYNAGRCSPSRASLLTGLYSNQAGVGRLVKDQKLPGYRGGLNDRCVTLAEVLAPAGYLTAITGKWHVGGEDGLEPGPWMRGFERGLNAPTGGFYFGSAKGLKLYLNGEEIDGKDHRLPKNWYATDLWTEYGLKFVDEAISEKKPFFLYQANCGPHFPLQAPAEDIAAFRGKYRMGWDELRKKRYAKQKELGVIGENWELSARPKEVPAWDSLSEEKRDQLDHVMAVYAAVMTRLDKSVGDLVAGLKQRGVLNNTLILFMSDNGGSGESGAKGAFKGDPTKANSRWLSGAGWAYAQDTPFFLHKRFNHEGGIATPLIVYWPDGIDTKGELRKQTGHLIDLMPTLVDVCGATYPKDFKGHAVQPMEGVSLVPALSNKSLDRNEIYWEHQGNAALRSGNLKLVRKLKTGKWELYDIETDGTETHNLASEQPEKVEVLTKKWQAWAERANVLPAP</sequence>
<evidence type="ECO:0000256" key="1">
    <source>
        <dbReference type="ARBA" id="ARBA00008779"/>
    </source>
</evidence>
<comment type="similarity">
    <text evidence="1">Belongs to the sulfatase family.</text>
</comment>
<dbReference type="CDD" id="cd16025">
    <property type="entry name" value="PAS_like"/>
    <property type="match status" value="1"/>
</dbReference>
<accession>A0ABW2L107</accession>
<dbReference type="InterPro" id="IPR017850">
    <property type="entry name" value="Alkaline_phosphatase_core_sf"/>
</dbReference>
<dbReference type="EMBL" id="JBHTBS010000001">
    <property type="protein sequence ID" value="MFC7336022.1"/>
    <property type="molecule type" value="Genomic_DNA"/>
</dbReference>
<proteinExistence type="inferred from homology"/>
<evidence type="ECO:0000313" key="5">
    <source>
        <dbReference type="Proteomes" id="UP001596472"/>
    </source>
</evidence>